<evidence type="ECO:0000256" key="1">
    <source>
        <dbReference type="ARBA" id="ARBA00004651"/>
    </source>
</evidence>
<proteinExistence type="predicted"/>
<evidence type="ECO:0000256" key="5">
    <source>
        <dbReference type="ARBA" id="ARBA00022989"/>
    </source>
</evidence>
<feature type="transmembrane region" description="Helical" evidence="7">
    <location>
        <begin position="70"/>
        <end position="90"/>
    </location>
</feature>
<feature type="transmembrane region" description="Helical" evidence="7">
    <location>
        <begin position="263"/>
        <end position="280"/>
    </location>
</feature>
<feature type="transmembrane region" description="Helical" evidence="7">
    <location>
        <begin position="32"/>
        <end position="50"/>
    </location>
</feature>
<dbReference type="SUPFAM" id="SSF48317">
    <property type="entry name" value="Acid phosphatase/Vanadium-dependent haloperoxidase"/>
    <property type="match status" value="1"/>
</dbReference>
<evidence type="ECO:0000256" key="6">
    <source>
        <dbReference type="ARBA" id="ARBA00023136"/>
    </source>
</evidence>
<evidence type="ECO:0000256" key="7">
    <source>
        <dbReference type="SAM" id="Phobius"/>
    </source>
</evidence>
<dbReference type="OrthoDB" id="9801622at2"/>
<dbReference type="SMART" id="SM00014">
    <property type="entry name" value="acidPPc"/>
    <property type="match status" value="1"/>
</dbReference>
<organism evidence="9 10">
    <name type="scientific">Dissulfuribacter thermophilus</name>
    <dbReference type="NCBI Taxonomy" id="1156395"/>
    <lineage>
        <taxon>Bacteria</taxon>
        <taxon>Pseudomonadati</taxon>
        <taxon>Thermodesulfobacteriota</taxon>
        <taxon>Dissulfuribacteria</taxon>
        <taxon>Dissulfuribacterales</taxon>
        <taxon>Dissulfuribacteraceae</taxon>
        <taxon>Dissulfuribacter</taxon>
    </lineage>
</organism>
<evidence type="ECO:0000313" key="10">
    <source>
        <dbReference type="Proteomes" id="UP000093080"/>
    </source>
</evidence>
<dbReference type="Pfam" id="PF01569">
    <property type="entry name" value="PAP2"/>
    <property type="match status" value="1"/>
</dbReference>
<evidence type="ECO:0000313" key="9">
    <source>
        <dbReference type="EMBL" id="OCC15595.1"/>
    </source>
</evidence>
<dbReference type="InterPro" id="IPR036938">
    <property type="entry name" value="PAP2/HPO_sf"/>
</dbReference>
<dbReference type="EMBL" id="MAGO01000004">
    <property type="protein sequence ID" value="OCC15595.1"/>
    <property type="molecule type" value="Genomic_DNA"/>
</dbReference>
<gene>
    <name evidence="9" type="ORF">DBT_0946</name>
</gene>
<comment type="caution">
    <text evidence="9">The sequence shown here is derived from an EMBL/GenBank/DDBJ whole genome shotgun (WGS) entry which is preliminary data.</text>
</comment>
<evidence type="ECO:0000259" key="8">
    <source>
        <dbReference type="SMART" id="SM00014"/>
    </source>
</evidence>
<accession>A0A1B9F721</accession>
<dbReference type="InterPro" id="IPR000326">
    <property type="entry name" value="PAP2/HPO"/>
</dbReference>
<dbReference type="Proteomes" id="UP000093080">
    <property type="component" value="Unassembled WGS sequence"/>
</dbReference>
<dbReference type="STRING" id="1156395.DBT_0946"/>
<feature type="transmembrane region" description="Helical" evidence="7">
    <location>
        <begin position="143"/>
        <end position="163"/>
    </location>
</feature>
<protein>
    <submittedName>
        <fullName evidence="9">Phosphatidylglycerophosphatase B</fullName>
    </submittedName>
</protein>
<feature type="domain" description="Phosphatidic acid phosphatase type 2/haloperoxidase" evidence="8">
    <location>
        <begin position="99"/>
        <end position="210"/>
    </location>
</feature>
<feature type="transmembrane region" description="Helical" evidence="7">
    <location>
        <begin position="97"/>
        <end position="119"/>
    </location>
</feature>
<comment type="subcellular location">
    <subcellularLocation>
        <location evidence="1">Cell membrane</location>
        <topology evidence="1">Multi-pass membrane protein</topology>
    </subcellularLocation>
</comment>
<evidence type="ECO:0000256" key="2">
    <source>
        <dbReference type="ARBA" id="ARBA00022475"/>
    </source>
</evidence>
<dbReference type="GO" id="GO:0016787">
    <property type="term" value="F:hydrolase activity"/>
    <property type="evidence" value="ECO:0007669"/>
    <property type="project" value="UniProtKB-KW"/>
</dbReference>
<keyword evidence="3 7" id="KW-0812">Transmembrane</keyword>
<dbReference type="GO" id="GO:0005886">
    <property type="term" value="C:plasma membrane"/>
    <property type="evidence" value="ECO:0007669"/>
    <property type="project" value="UniProtKB-SubCell"/>
</dbReference>
<keyword evidence="10" id="KW-1185">Reference proteome</keyword>
<dbReference type="Gene3D" id="1.20.144.10">
    <property type="entry name" value="Phosphatidic acid phosphatase type 2/haloperoxidase"/>
    <property type="match status" value="1"/>
</dbReference>
<feature type="transmembrane region" description="Helical" evidence="7">
    <location>
        <begin position="195"/>
        <end position="212"/>
    </location>
</feature>
<dbReference type="PANTHER" id="PTHR14969">
    <property type="entry name" value="SPHINGOSINE-1-PHOSPHATE PHOSPHOHYDROLASE"/>
    <property type="match status" value="1"/>
</dbReference>
<keyword evidence="6 7" id="KW-0472">Membrane</keyword>
<feature type="transmembrane region" description="Helical" evidence="7">
    <location>
        <begin position="170"/>
        <end position="189"/>
    </location>
</feature>
<dbReference type="PANTHER" id="PTHR14969:SF62">
    <property type="entry name" value="DECAPRENYLPHOSPHORYL-5-PHOSPHORIBOSE PHOSPHATASE RV3807C-RELATED"/>
    <property type="match status" value="1"/>
</dbReference>
<keyword evidence="2" id="KW-1003">Cell membrane</keyword>
<sequence length="302" mass="33104">MKRLFGLIGDCGHFSGAAVGRSRSWWAVIGRIRWFIAVLAILAVGELIYANNDALFFLINGTHVPWLDHIMLFITSLGDGLVLMVLVFFLFPRRGDLAIACAEAYATSGIVALILKRIVAAPRPPMLFRPELIHVVGPVLKHYSFPSGHTASAVSVGVVLFSLSKERRLGLIALVLSLLVGYSRIYVGVHFPRDVYAGALLGALAALVAARCHERLYRWLGRLSAHRRARLRLLTMGLMASAGFYLGFFYCDVMPGMEIPVKLLGAGAILFAIWQCMAASPEFGLRGGPSEGHIFRSLRFHA</sequence>
<feature type="transmembrane region" description="Helical" evidence="7">
    <location>
        <begin position="233"/>
        <end position="251"/>
    </location>
</feature>
<dbReference type="RefSeq" id="WP_067616879.1">
    <property type="nucleotide sequence ID" value="NZ_MAGO01000004.1"/>
</dbReference>
<reference evidence="9 10" key="1">
    <citation type="submission" date="2016-06" db="EMBL/GenBank/DDBJ databases">
        <title>Respiratory ammonification of nitrate coupled to the oxidation of elemental sulfur in deep-sea autotrophic thermophilic bacteria.</title>
        <authorList>
            <person name="Slobodkina G.B."/>
            <person name="Mardanov A.V."/>
            <person name="Ravin N.V."/>
            <person name="Frolova A.A."/>
            <person name="Viryasiv M.B."/>
            <person name="Chernyh N.A."/>
            <person name="Bonch-Osmolovskaya E.A."/>
            <person name="Slobodkin A.I."/>
        </authorList>
    </citation>
    <scope>NUCLEOTIDE SEQUENCE [LARGE SCALE GENOMIC DNA]</scope>
    <source>
        <strain evidence="9 10">S69</strain>
    </source>
</reference>
<dbReference type="AlphaFoldDB" id="A0A1B9F721"/>
<evidence type="ECO:0000256" key="4">
    <source>
        <dbReference type="ARBA" id="ARBA00022801"/>
    </source>
</evidence>
<name>A0A1B9F721_9BACT</name>
<evidence type="ECO:0000256" key="3">
    <source>
        <dbReference type="ARBA" id="ARBA00022692"/>
    </source>
</evidence>
<keyword evidence="4" id="KW-0378">Hydrolase</keyword>
<keyword evidence="5 7" id="KW-1133">Transmembrane helix</keyword>